<reference evidence="1" key="2">
    <citation type="submission" date="2014-06" db="EMBL/GenBank/DDBJ databases">
        <title>The complete genome of Blastobotrys (Arxula) adeninivorans LS3 - a yeast of biotechnological interest.</title>
        <authorList>
            <person name="Kunze G."/>
            <person name="Gaillardin C."/>
            <person name="Czernicka M."/>
            <person name="Durrens P."/>
            <person name="Martin T."/>
            <person name="Boer E."/>
            <person name="Gabaldon T."/>
            <person name="Cruz J."/>
            <person name="Talla E."/>
            <person name="Marck C."/>
            <person name="Goffeau A."/>
            <person name="Barbe V."/>
            <person name="Baret P."/>
            <person name="Baronian K."/>
            <person name="Beier S."/>
            <person name="Bleykasten C."/>
            <person name="Bode R."/>
            <person name="Casaregola S."/>
            <person name="Despons L."/>
            <person name="Fairhead C."/>
            <person name="Giersberg M."/>
            <person name="Gierski P."/>
            <person name="Hahnel U."/>
            <person name="Hartmann A."/>
            <person name="Jankowska D."/>
            <person name="Jubin C."/>
            <person name="Jung P."/>
            <person name="Lafontaine I."/>
            <person name="Leh-Louis V."/>
            <person name="Lemaire M."/>
            <person name="Marcet-Houben M."/>
            <person name="Mascher M."/>
            <person name="Morel G."/>
            <person name="Richard G.-F."/>
            <person name="Riechen J."/>
            <person name="Sacerdot C."/>
            <person name="Sarkar A."/>
            <person name="Savel G."/>
            <person name="Schacherer J."/>
            <person name="Sherman D."/>
            <person name="Straub M.-L."/>
            <person name="Stein N."/>
            <person name="Thierry A."/>
            <person name="Trautwein-Schult A."/>
            <person name="Westhof E."/>
            <person name="Worch S."/>
            <person name="Dujon B."/>
            <person name="Souciet J.-L."/>
            <person name="Wincker P."/>
            <person name="Scholz U."/>
            <person name="Neuveglise N."/>
        </authorList>
    </citation>
    <scope>NUCLEOTIDE SEQUENCE</scope>
    <source>
        <strain evidence="1">LS3</strain>
    </source>
</reference>
<dbReference type="EMBL" id="HG937693">
    <property type="protein sequence ID" value="CDP35435.1"/>
    <property type="molecule type" value="Genomic_DNA"/>
</dbReference>
<protein>
    <submittedName>
        <fullName evidence="1">ARAD1C35464p</fullName>
    </submittedName>
</protein>
<dbReference type="AlphaFoldDB" id="A0A060T2T7"/>
<organism evidence="1">
    <name type="scientific">Blastobotrys adeninivorans</name>
    <name type="common">Yeast</name>
    <name type="synonym">Arxula adeninivorans</name>
    <dbReference type="NCBI Taxonomy" id="409370"/>
    <lineage>
        <taxon>Eukaryota</taxon>
        <taxon>Fungi</taxon>
        <taxon>Dikarya</taxon>
        <taxon>Ascomycota</taxon>
        <taxon>Saccharomycotina</taxon>
        <taxon>Dipodascomycetes</taxon>
        <taxon>Dipodascales</taxon>
        <taxon>Trichomonascaceae</taxon>
        <taxon>Blastobotrys</taxon>
    </lineage>
</organism>
<evidence type="ECO:0000313" key="1">
    <source>
        <dbReference type="EMBL" id="CDP35435.1"/>
    </source>
</evidence>
<dbReference type="PANTHER" id="PTHR40642:SF1">
    <property type="entry name" value="YALI0F31295P"/>
    <property type="match status" value="1"/>
</dbReference>
<sequence length="142" mass="16398">MPISLKDAHELTAFHEKHIGPIPENALPTLLYGQGGNCADSHQEAVERYPDGTIRTLTDEQIAFFRASELRQLKRNENKKKYKPLTVEETRPAEPLKWQPDYSMFGDYGNHIKNLDHKMDQIFTTRCRNLKVQNYFPAAPLT</sequence>
<reference evidence="1" key="1">
    <citation type="submission" date="2014-02" db="EMBL/GenBank/DDBJ databases">
        <authorList>
            <person name="Genoscope - CEA"/>
        </authorList>
    </citation>
    <scope>NUCLEOTIDE SEQUENCE</scope>
    <source>
        <strain evidence="1">LS3</strain>
    </source>
</reference>
<proteinExistence type="predicted"/>
<dbReference type="InterPro" id="IPR024526">
    <property type="entry name" value="DUF3807"/>
</dbReference>
<gene>
    <name evidence="1" type="ORF">GNLVRS02_ARAD1C35464g</name>
</gene>
<accession>A0A060T2T7</accession>
<dbReference type="Pfam" id="PF12720">
    <property type="entry name" value="DUF3807"/>
    <property type="match status" value="1"/>
</dbReference>
<dbReference type="PANTHER" id="PTHR40642">
    <property type="entry name" value="YALI0F31295P"/>
    <property type="match status" value="1"/>
</dbReference>
<name>A0A060T2T7_BLAAD</name>